<evidence type="ECO:0000256" key="3">
    <source>
        <dbReference type="ARBA" id="ARBA00022827"/>
    </source>
</evidence>
<proteinExistence type="predicted"/>
<evidence type="ECO:0000256" key="4">
    <source>
        <dbReference type="ARBA" id="ARBA00023002"/>
    </source>
</evidence>
<dbReference type="OrthoDB" id="9813348at2"/>
<dbReference type="PANTHER" id="PTHR43400">
    <property type="entry name" value="FUMARATE REDUCTASE"/>
    <property type="match status" value="1"/>
</dbReference>
<keyword evidence="7" id="KW-1185">Reference proteome</keyword>
<keyword evidence="3" id="KW-0274">FAD</keyword>
<dbReference type="InterPro" id="IPR027477">
    <property type="entry name" value="Succ_DH/fumarate_Rdtase_cat_sf"/>
</dbReference>
<comment type="cofactor">
    <cofactor evidence="1">
        <name>FAD</name>
        <dbReference type="ChEBI" id="CHEBI:57692"/>
    </cofactor>
</comment>
<gene>
    <name evidence="6" type="primary">ifcA</name>
    <name evidence="6" type="ORF">KS4_30750</name>
</gene>
<dbReference type="InterPro" id="IPR050315">
    <property type="entry name" value="FAD-oxidoreductase_2"/>
</dbReference>
<dbReference type="EC" id="1.3.5.4" evidence="6"/>
<keyword evidence="2" id="KW-0285">Flavoprotein</keyword>
<dbReference type="Gene3D" id="3.90.700.10">
    <property type="entry name" value="Succinate dehydrogenase/fumarate reductase flavoprotein, catalytic domain"/>
    <property type="match status" value="1"/>
</dbReference>
<evidence type="ECO:0000259" key="5">
    <source>
        <dbReference type="Pfam" id="PF00890"/>
    </source>
</evidence>
<dbReference type="NCBIfam" id="NF006130">
    <property type="entry name" value="PRK08274.1"/>
    <property type="match status" value="1"/>
</dbReference>
<evidence type="ECO:0000256" key="2">
    <source>
        <dbReference type="ARBA" id="ARBA00022630"/>
    </source>
</evidence>
<feature type="domain" description="FAD-dependent oxidoreductase 2 FAD-binding" evidence="5">
    <location>
        <begin position="21"/>
        <end position="493"/>
    </location>
</feature>
<accession>A0A517YXP6</accession>
<dbReference type="Proteomes" id="UP000317369">
    <property type="component" value="Chromosome"/>
</dbReference>
<dbReference type="Pfam" id="PF00890">
    <property type="entry name" value="FAD_binding_2"/>
    <property type="match status" value="1"/>
</dbReference>
<dbReference type="EMBL" id="CP036425">
    <property type="protein sequence ID" value="QDU34998.1"/>
    <property type="molecule type" value="Genomic_DNA"/>
</dbReference>
<protein>
    <submittedName>
        <fullName evidence="6">Fumarate reductase flavoprotein subunit</fullName>
        <ecNumber evidence="6">1.3.5.4</ecNumber>
    </submittedName>
</protein>
<dbReference type="InterPro" id="IPR036188">
    <property type="entry name" value="FAD/NAD-bd_sf"/>
</dbReference>
<dbReference type="Gene3D" id="3.50.50.60">
    <property type="entry name" value="FAD/NAD(P)-binding domain"/>
    <property type="match status" value="1"/>
</dbReference>
<name>A0A517YXP6_9BACT</name>
<sequence length="516" mass="56617">MIAMNHDDNGKAMQNKHKNKVIVLGTGNAALSAAMSALDHGASVTILEKAPKPEFGGNTRLTTAALRVSFTDPNQIREILDQSYTDNEWSSIEIEPYPNDKFIYEVIHKTGHGRPNPELVEWFTNQSLDIIHWLKDRGVRFELAEYLSQFDLTKQHGSQKRTYRGGVVIQAVKGGAGMVQPELAYAKSKGAEVHYEMPAEDLITNDKGHVVGVVARDQSGTLCKFHGTVVIGSGGFEASSARRSQFLGSRWCDLRQRCVKFNTGEMIFAAVNAGAAMVGHYAGAHITPIDPDSPFTGGLNTCERTNRLAFSWGITVNKQGHRFIDEGSHWNNQIYVDVGRALLDQPDQIGYQVFDARGATYREPLYAEQKQFFQGNDLKTLAEQAGIAPDAFMKTIEAFNKAAKHNTHMYDPTQLDSQSTKGLDLPKTNWALPIKEKPFSIYPVVPGVTFTFGGLASNTHCQILASNMHPIPGLFGCGEATGDYFYYAYPTGSGLIKGAVTGREAGKQAASYAKQV</sequence>
<dbReference type="InterPro" id="IPR003953">
    <property type="entry name" value="FAD-dep_OxRdtase_2_FAD-bd"/>
</dbReference>
<dbReference type="PANTHER" id="PTHR43400:SF7">
    <property type="entry name" value="FAD-DEPENDENT OXIDOREDUCTASE 2 FAD BINDING DOMAIN-CONTAINING PROTEIN"/>
    <property type="match status" value="1"/>
</dbReference>
<dbReference type="SUPFAM" id="SSF51905">
    <property type="entry name" value="FAD/NAD(P)-binding domain"/>
    <property type="match status" value="1"/>
</dbReference>
<dbReference type="SUPFAM" id="SSF56425">
    <property type="entry name" value="Succinate dehydrogenase/fumarate reductase flavoprotein, catalytic domain"/>
    <property type="match status" value="1"/>
</dbReference>
<organism evidence="6 7">
    <name type="scientific">Poriferisphaera corsica</name>
    <dbReference type="NCBI Taxonomy" id="2528020"/>
    <lineage>
        <taxon>Bacteria</taxon>
        <taxon>Pseudomonadati</taxon>
        <taxon>Planctomycetota</taxon>
        <taxon>Phycisphaerae</taxon>
        <taxon>Phycisphaerales</taxon>
        <taxon>Phycisphaeraceae</taxon>
        <taxon>Poriferisphaera</taxon>
    </lineage>
</organism>
<evidence type="ECO:0000256" key="1">
    <source>
        <dbReference type="ARBA" id="ARBA00001974"/>
    </source>
</evidence>
<dbReference type="GO" id="GO:0016491">
    <property type="term" value="F:oxidoreductase activity"/>
    <property type="evidence" value="ECO:0007669"/>
    <property type="project" value="UniProtKB-KW"/>
</dbReference>
<dbReference type="RefSeq" id="WP_145079659.1">
    <property type="nucleotide sequence ID" value="NZ_CP036425.1"/>
</dbReference>
<reference evidence="6 7" key="1">
    <citation type="submission" date="2019-02" db="EMBL/GenBank/DDBJ databases">
        <title>Deep-cultivation of Planctomycetes and their phenomic and genomic characterization uncovers novel biology.</title>
        <authorList>
            <person name="Wiegand S."/>
            <person name="Jogler M."/>
            <person name="Boedeker C."/>
            <person name="Pinto D."/>
            <person name="Vollmers J."/>
            <person name="Rivas-Marin E."/>
            <person name="Kohn T."/>
            <person name="Peeters S.H."/>
            <person name="Heuer A."/>
            <person name="Rast P."/>
            <person name="Oberbeckmann S."/>
            <person name="Bunk B."/>
            <person name="Jeske O."/>
            <person name="Meyerdierks A."/>
            <person name="Storesund J.E."/>
            <person name="Kallscheuer N."/>
            <person name="Luecker S."/>
            <person name="Lage O.M."/>
            <person name="Pohl T."/>
            <person name="Merkel B.J."/>
            <person name="Hornburger P."/>
            <person name="Mueller R.-W."/>
            <person name="Bruemmer F."/>
            <person name="Labrenz M."/>
            <person name="Spormann A.M."/>
            <person name="Op den Camp H."/>
            <person name="Overmann J."/>
            <person name="Amann R."/>
            <person name="Jetten M.S.M."/>
            <person name="Mascher T."/>
            <person name="Medema M.H."/>
            <person name="Devos D.P."/>
            <person name="Kaster A.-K."/>
            <person name="Ovreas L."/>
            <person name="Rohde M."/>
            <person name="Galperin M.Y."/>
            <person name="Jogler C."/>
        </authorList>
    </citation>
    <scope>NUCLEOTIDE SEQUENCE [LARGE SCALE GENOMIC DNA]</scope>
    <source>
        <strain evidence="6 7">KS4</strain>
    </source>
</reference>
<evidence type="ECO:0000313" key="6">
    <source>
        <dbReference type="EMBL" id="QDU34998.1"/>
    </source>
</evidence>
<evidence type="ECO:0000313" key="7">
    <source>
        <dbReference type="Proteomes" id="UP000317369"/>
    </source>
</evidence>
<dbReference type="AlphaFoldDB" id="A0A517YXP6"/>
<dbReference type="KEGG" id="pcor:KS4_30750"/>
<keyword evidence="4 6" id="KW-0560">Oxidoreductase</keyword>